<dbReference type="Proteomes" id="UP001209570">
    <property type="component" value="Unassembled WGS sequence"/>
</dbReference>
<feature type="region of interest" description="Disordered" evidence="1">
    <location>
        <begin position="319"/>
        <end position="338"/>
    </location>
</feature>
<evidence type="ECO:0000313" key="3">
    <source>
        <dbReference type="Proteomes" id="UP001209570"/>
    </source>
</evidence>
<comment type="caution">
    <text evidence="2">The sequence shown here is derived from an EMBL/GenBank/DDBJ whole genome shotgun (WGS) entry which is preliminary data.</text>
</comment>
<gene>
    <name evidence="2" type="ORF">P43SY_000903</name>
</gene>
<dbReference type="EMBL" id="JAKCXM010000237">
    <property type="protein sequence ID" value="KAJ0397823.1"/>
    <property type="molecule type" value="Genomic_DNA"/>
</dbReference>
<evidence type="ECO:0008006" key="4">
    <source>
        <dbReference type="Google" id="ProtNLM"/>
    </source>
</evidence>
<accession>A0AAD5Q589</accession>
<reference evidence="2" key="1">
    <citation type="submission" date="2021-12" db="EMBL/GenBank/DDBJ databases">
        <title>Prjna785345.</title>
        <authorList>
            <person name="Rujirawat T."/>
            <person name="Krajaejun T."/>
        </authorList>
    </citation>
    <scope>NUCLEOTIDE SEQUENCE</scope>
    <source>
        <strain evidence="2">Pi057C3</strain>
    </source>
</reference>
<proteinExistence type="predicted"/>
<keyword evidence="3" id="KW-1185">Reference proteome</keyword>
<name>A0AAD5Q589_PYTIN</name>
<organism evidence="2 3">
    <name type="scientific">Pythium insidiosum</name>
    <name type="common">Pythiosis disease agent</name>
    <dbReference type="NCBI Taxonomy" id="114742"/>
    <lineage>
        <taxon>Eukaryota</taxon>
        <taxon>Sar</taxon>
        <taxon>Stramenopiles</taxon>
        <taxon>Oomycota</taxon>
        <taxon>Peronosporomycetes</taxon>
        <taxon>Pythiales</taxon>
        <taxon>Pythiaceae</taxon>
        <taxon>Pythium</taxon>
    </lineage>
</organism>
<evidence type="ECO:0000313" key="2">
    <source>
        <dbReference type="EMBL" id="KAJ0397823.1"/>
    </source>
</evidence>
<sequence length="388" mass="41067">MVLFSEAETLLLLDLYLHYRSNPQNLTSGGVLLKMHARDELSRAMNKCFKRSTPWSESQVTVKFKNLRSEYIELKWLAEQPGFHPDGHGMNDAWWADIKSRRPKVHAFKGKLPWPFYKKMAVIVGDLPASTIVTDSRNLQLISQLLSELAADATMGAALRASMAQPPAALPAGAPAPAPAAAPSPVAPSPDLIAVEATENGAIASVATAAALPPRSAAATNGVAASVASFTAASQVPPALPHVAGTVGALGVKRPRDVVGTAARRPRRRLSEMTDSERERQQVLAKSVEQGSRAAADMAKGFYELVTVFNQQVEKCMQLEKDDGGGGGSSSSSSSESAVVADERQILSSLAASLAKSANATAEMARGYSDLVAIFIQESEDATAAFTV</sequence>
<protein>
    <recommendedName>
        <fullName evidence="4">Myb/SANT-like domain-containing protein</fullName>
    </recommendedName>
</protein>
<dbReference type="AlphaFoldDB" id="A0AAD5Q589"/>
<evidence type="ECO:0000256" key="1">
    <source>
        <dbReference type="SAM" id="MobiDB-lite"/>
    </source>
</evidence>